<sequence>MMSAKRFESLKRFSRRVFSSGVDWRVASIARACNCSGRDADLVEFLFLNLKGGKVLNTSEVLKWDSDKESVIGYFETKVPDCNTSSLKSFFKQRADKELSSSQVVKIEKGSEVNKPADRKRPLSLKRLRSEESSGKKVIDLTDAKCCGREVSLKEVADFTRSQEGLRGFDGTEDLSSLWCEHYPFSIVAEEHFRSKADLELLGKVGKVAAARYMQVEVARLMCLGREWEVQAMEEESSQQEKKADLVELEKCLKLARD</sequence>
<accession>A0ABU6QBM8</accession>
<reference evidence="1 2" key="1">
    <citation type="journal article" date="2023" name="Plants (Basel)">
        <title>Bridging the Gap: Combining Genomics and Transcriptomics Approaches to Understand Stylosanthes scabra, an Orphan Legume from the Brazilian Caatinga.</title>
        <authorList>
            <person name="Ferreira-Neto J.R.C."/>
            <person name="da Silva M.D."/>
            <person name="Binneck E."/>
            <person name="de Melo N.F."/>
            <person name="da Silva R.H."/>
            <person name="de Melo A.L.T.M."/>
            <person name="Pandolfi V."/>
            <person name="Bustamante F.O."/>
            <person name="Brasileiro-Vidal A.C."/>
            <person name="Benko-Iseppon A.M."/>
        </authorList>
    </citation>
    <scope>NUCLEOTIDE SEQUENCE [LARGE SCALE GENOMIC DNA]</scope>
    <source>
        <tissue evidence="1">Leaves</tissue>
    </source>
</reference>
<name>A0ABU6QBM8_9FABA</name>
<evidence type="ECO:0000313" key="2">
    <source>
        <dbReference type="Proteomes" id="UP001341840"/>
    </source>
</evidence>
<keyword evidence="2" id="KW-1185">Reference proteome</keyword>
<gene>
    <name evidence="1" type="ORF">PIB30_027927</name>
</gene>
<protein>
    <submittedName>
        <fullName evidence="1">Uncharacterized protein</fullName>
    </submittedName>
</protein>
<evidence type="ECO:0000313" key="1">
    <source>
        <dbReference type="EMBL" id="MED6108836.1"/>
    </source>
</evidence>
<dbReference type="EMBL" id="JASCZI010000109">
    <property type="protein sequence ID" value="MED6108836.1"/>
    <property type="molecule type" value="Genomic_DNA"/>
</dbReference>
<organism evidence="1 2">
    <name type="scientific">Stylosanthes scabra</name>
    <dbReference type="NCBI Taxonomy" id="79078"/>
    <lineage>
        <taxon>Eukaryota</taxon>
        <taxon>Viridiplantae</taxon>
        <taxon>Streptophyta</taxon>
        <taxon>Embryophyta</taxon>
        <taxon>Tracheophyta</taxon>
        <taxon>Spermatophyta</taxon>
        <taxon>Magnoliopsida</taxon>
        <taxon>eudicotyledons</taxon>
        <taxon>Gunneridae</taxon>
        <taxon>Pentapetalae</taxon>
        <taxon>rosids</taxon>
        <taxon>fabids</taxon>
        <taxon>Fabales</taxon>
        <taxon>Fabaceae</taxon>
        <taxon>Papilionoideae</taxon>
        <taxon>50 kb inversion clade</taxon>
        <taxon>dalbergioids sensu lato</taxon>
        <taxon>Dalbergieae</taxon>
        <taxon>Pterocarpus clade</taxon>
        <taxon>Stylosanthes</taxon>
    </lineage>
</organism>
<dbReference type="Proteomes" id="UP001341840">
    <property type="component" value="Unassembled WGS sequence"/>
</dbReference>
<proteinExistence type="predicted"/>
<comment type="caution">
    <text evidence="1">The sequence shown here is derived from an EMBL/GenBank/DDBJ whole genome shotgun (WGS) entry which is preliminary data.</text>
</comment>